<feature type="domain" description="Response regulatory" evidence="3">
    <location>
        <begin position="4"/>
        <end position="120"/>
    </location>
</feature>
<dbReference type="RefSeq" id="WP_214622138.1">
    <property type="nucleotide sequence ID" value="NZ_JAHGAW010000003.1"/>
</dbReference>
<organism evidence="4 5">
    <name type="scientific">Sphingobium nicotianae</name>
    <dbReference type="NCBI Taxonomy" id="2782607"/>
    <lineage>
        <taxon>Bacteria</taxon>
        <taxon>Pseudomonadati</taxon>
        <taxon>Pseudomonadota</taxon>
        <taxon>Alphaproteobacteria</taxon>
        <taxon>Sphingomonadales</taxon>
        <taxon>Sphingomonadaceae</taxon>
        <taxon>Sphingobium</taxon>
    </lineage>
</organism>
<reference evidence="4" key="1">
    <citation type="submission" date="2021-05" db="EMBL/GenBank/DDBJ databases">
        <title>Genome of Sphingobium sp. strain.</title>
        <authorList>
            <person name="Fan R."/>
        </authorList>
    </citation>
    <scope>NUCLEOTIDE SEQUENCE</scope>
    <source>
        <strain evidence="4">H33</strain>
    </source>
</reference>
<feature type="modified residue" description="4-aspartylphosphate" evidence="2">
    <location>
        <position position="53"/>
    </location>
</feature>
<sequence length="124" mass="13413">MSKRVLVVEDNELNLKLFCDLLRAHGHETAAVRDGRDAFGRANEFLPDLIITDIQLPHVTGLDLIASFRADPVLATVPIMAVTAYAGLGDEERIRAAGASAYVSKPISVLRFMDVVNGLISQPA</sequence>
<evidence type="ECO:0000256" key="2">
    <source>
        <dbReference type="PROSITE-ProRule" id="PRU00169"/>
    </source>
</evidence>
<keyword evidence="1 2" id="KW-0597">Phosphoprotein</keyword>
<keyword evidence="5" id="KW-1185">Reference proteome</keyword>
<protein>
    <submittedName>
        <fullName evidence="4">Response regulator</fullName>
    </submittedName>
</protein>
<dbReference type="PANTHER" id="PTHR44591">
    <property type="entry name" value="STRESS RESPONSE REGULATOR PROTEIN 1"/>
    <property type="match status" value="1"/>
</dbReference>
<dbReference type="Gene3D" id="3.40.50.2300">
    <property type="match status" value="1"/>
</dbReference>
<dbReference type="AlphaFoldDB" id="A0A9X1DAJ1"/>
<accession>A0A9X1DAJ1</accession>
<dbReference type="SMART" id="SM00448">
    <property type="entry name" value="REC"/>
    <property type="match status" value="1"/>
</dbReference>
<dbReference type="InterPro" id="IPR001789">
    <property type="entry name" value="Sig_transdc_resp-reg_receiver"/>
</dbReference>
<gene>
    <name evidence="4" type="ORF">KK488_05475</name>
</gene>
<dbReference type="InterPro" id="IPR011006">
    <property type="entry name" value="CheY-like_superfamily"/>
</dbReference>
<dbReference type="SUPFAM" id="SSF52172">
    <property type="entry name" value="CheY-like"/>
    <property type="match status" value="1"/>
</dbReference>
<evidence type="ECO:0000259" key="3">
    <source>
        <dbReference type="PROSITE" id="PS50110"/>
    </source>
</evidence>
<dbReference type="InterPro" id="IPR050595">
    <property type="entry name" value="Bact_response_regulator"/>
</dbReference>
<dbReference type="EMBL" id="JAHGAW010000003">
    <property type="protein sequence ID" value="MBT2186394.1"/>
    <property type="molecule type" value="Genomic_DNA"/>
</dbReference>
<dbReference type="PANTHER" id="PTHR44591:SF3">
    <property type="entry name" value="RESPONSE REGULATORY DOMAIN-CONTAINING PROTEIN"/>
    <property type="match status" value="1"/>
</dbReference>
<evidence type="ECO:0000313" key="4">
    <source>
        <dbReference type="EMBL" id="MBT2186394.1"/>
    </source>
</evidence>
<dbReference type="PROSITE" id="PS50110">
    <property type="entry name" value="RESPONSE_REGULATORY"/>
    <property type="match status" value="1"/>
</dbReference>
<dbReference type="GO" id="GO:0000160">
    <property type="term" value="P:phosphorelay signal transduction system"/>
    <property type="evidence" value="ECO:0007669"/>
    <property type="project" value="InterPro"/>
</dbReference>
<dbReference type="Pfam" id="PF00072">
    <property type="entry name" value="Response_reg"/>
    <property type="match status" value="1"/>
</dbReference>
<dbReference type="Proteomes" id="UP001138757">
    <property type="component" value="Unassembled WGS sequence"/>
</dbReference>
<evidence type="ECO:0000256" key="1">
    <source>
        <dbReference type="ARBA" id="ARBA00022553"/>
    </source>
</evidence>
<comment type="caution">
    <text evidence="4">The sequence shown here is derived from an EMBL/GenBank/DDBJ whole genome shotgun (WGS) entry which is preliminary data.</text>
</comment>
<name>A0A9X1DAJ1_9SPHN</name>
<proteinExistence type="predicted"/>
<evidence type="ECO:0000313" key="5">
    <source>
        <dbReference type="Proteomes" id="UP001138757"/>
    </source>
</evidence>